<gene>
    <name evidence="1" type="ORF">LCGC14_0917280</name>
</gene>
<evidence type="ECO:0000313" key="1">
    <source>
        <dbReference type="EMBL" id="KKN22227.1"/>
    </source>
</evidence>
<dbReference type="Gene3D" id="3.40.50.300">
    <property type="entry name" value="P-loop containing nucleotide triphosphate hydrolases"/>
    <property type="match status" value="1"/>
</dbReference>
<dbReference type="Pfam" id="PF13481">
    <property type="entry name" value="AAA_25"/>
    <property type="match status" value="1"/>
</dbReference>
<sequence>MKPNITEGTGSFTFQWDNISIKVSRIKMHRDGRIVAELHVTTDAKNYNPHLHQATYNLTSATTMKQLTKLMAEKYPEGEWDSIIEQLCFYTLERMRTGEDVVELDTETEAKPPEYLIYPILPKNQPTIIFGDPGVCKSELSQLLAICLILPWHDNPLGLEVPIKSVRPLILDYETDEDEVRWRLKCLQRGLDLPFFSIPYRRCHLPIHEDLDSIREKIDGARADVLIIDSLTAACGGDIKETSTASEFFRALRSLKMSSLIIAQTSKDTNSKMKTILGSTIFTYYARSVWEIKSSQEEGDDEITIGLYHNKANMSKRQQPLGFTFHFNEGKTLVTTSNPNEVKGLCERVSASSRIIEELRTKPKTANDLAEILELPRNTIDQASGRLRAKGVIYKTGEMLGLVRADDA</sequence>
<protein>
    <submittedName>
        <fullName evidence="1">Uncharacterized protein</fullName>
    </submittedName>
</protein>
<reference evidence="1" key="1">
    <citation type="journal article" date="2015" name="Nature">
        <title>Complex archaea that bridge the gap between prokaryotes and eukaryotes.</title>
        <authorList>
            <person name="Spang A."/>
            <person name="Saw J.H."/>
            <person name="Jorgensen S.L."/>
            <person name="Zaremba-Niedzwiedzka K."/>
            <person name="Martijn J."/>
            <person name="Lind A.E."/>
            <person name="van Eijk R."/>
            <person name="Schleper C."/>
            <person name="Guy L."/>
            <person name="Ettema T.J."/>
        </authorList>
    </citation>
    <scope>NUCLEOTIDE SEQUENCE</scope>
</reference>
<organism evidence="1">
    <name type="scientific">marine sediment metagenome</name>
    <dbReference type="NCBI Taxonomy" id="412755"/>
    <lineage>
        <taxon>unclassified sequences</taxon>
        <taxon>metagenomes</taxon>
        <taxon>ecological metagenomes</taxon>
    </lineage>
</organism>
<dbReference type="AlphaFoldDB" id="A0A0F9PCJ5"/>
<proteinExistence type="predicted"/>
<comment type="caution">
    <text evidence="1">The sequence shown here is derived from an EMBL/GenBank/DDBJ whole genome shotgun (WGS) entry which is preliminary data.</text>
</comment>
<dbReference type="EMBL" id="LAZR01003080">
    <property type="protein sequence ID" value="KKN22227.1"/>
    <property type="molecule type" value="Genomic_DNA"/>
</dbReference>
<dbReference type="CDD" id="cd00090">
    <property type="entry name" value="HTH_ARSR"/>
    <property type="match status" value="1"/>
</dbReference>
<dbReference type="InterPro" id="IPR027417">
    <property type="entry name" value="P-loop_NTPase"/>
</dbReference>
<dbReference type="SUPFAM" id="SSF52540">
    <property type="entry name" value="P-loop containing nucleoside triphosphate hydrolases"/>
    <property type="match status" value="1"/>
</dbReference>
<name>A0A0F9PCJ5_9ZZZZ</name>
<dbReference type="InterPro" id="IPR011991">
    <property type="entry name" value="ArsR-like_HTH"/>
</dbReference>
<accession>A0A0F9PCJ5</accession>